<dbReference type="PRINTS" id="PR00344">
    <property type="entry name" value="BCTRLSENSOR"/>
</dbReference>
<dbReference type="EC" id="2.7.13.3" evidence="2"/>
<dbReference type="PROSITE" id="PS50109">
    <property type="entry name" value="HIS_KIN"/>
    <property type="match status" value="1"/>
</dbReference>
<dbReference type="GO" id="GO:0000155">
    <property type="term" value="F:phosphorelay sensor kinase activity"/>
    <property type="evidence" value="ECO:0007669"/>
    <property type="project" value="InterPro"/>
</dbReference>
<keyword evidence="4" id="KW-0808">Transferase</keyword>
<dbReference type="InterPro" id="IPR036097">
    <property type="entry name" value="HisK_dim/P_sf"/>
</dbReference>
<dbReference type="Proteomes" id="UP000184050">
    <property type="component" value="Unassembled WGS sequence"/>
</dbReference>
<feature type="coiled-coil region" evidence="6">
    <location>
        <begin position="191"/>
        <end position="254"/>
    </location>
</feature>
<keyword evidence="3" id="KW-0597">Phosphoprotein</keyword>
<evidence type="ECO:0000256" key="6">
    <source>
        <dbReference type="SAM" id="Coils"/>
    </source>
</evidence>
<evidence type="ECO:0000256" key="3">
    <source>
        <dbReference type="ARBA" id="ARBA00022553"/>
    </source>
</evidence>
<feature type="domain" description="Histidine kinase" evidence="7">
    <location>
        <begin position="218"/>
        <end position="448"/>
    </location>
</feature>
<keyword evidence="9" id="KW-1185">Reference proteome</keyword>
<gene>
    <name evidence="8" type="ORF">SAMN05444280_1453</name>
</gene>
<dbReference type="Pfam" id="PF00989">
    <property type="entry name" value="PAS"/>
    <property type="match status" value="1"/>
</dbReference>
<accession>A0A1M6NQH0</accession>
<sequence>MASHTNENTELGKLKQKIAGLEKLEQQHKKVEAKLKTVNKQLQASENQLKAYNEQLRESEQKLNQQKEAAEQSREFAESIIDTIRQPLLVLDKNLRVITANQYFYKLFQVSPESTKGNLLYNLGKNQWDIPELKELLKKTLPEFSAVEDFEVEYQFETIGHKIMLLNARELLQKQGKERLILLAIEDVTKSRIYKKELERLNKELEIKAEELQQILYITTHDLRSPLVNIQGFTKEMEASLNDLKKLLEKMQIHPAEEKSLNTIMDEEIPEAIHYITSSTTKMDNLLKGLLSLSRLGRQKLTFRKLDMNRLMQQVLDDFEFEIGKNQVNIEVGNLPDCMGDDLQINQLFSNLIGNSLKFLKPEVPGEIVISGGRVENGCRFVVKDNGIGIPREYQEKIFGLFEKLDPKKPGIGLGMNVVKQVVEKHNGSIEMESELGKGMKFSIFIPD</sequence>
<name>A0A1M6NQH0_9BACT</name>
<dbReference type="EMBL" id="FQZE01000045">
    <property type="protein sequence ID" value="SHJ97987.1"/>
    <property type="molecule type" value="Genomic_DNA"/>
</dbReference>
<dbReference type="SUPFAM" id="SSF55874">
    <property type="entry name" value="ATPase domain of HSP90 chaperone/DNA topoisomerase II/histidine kinase"/>
    <property type="match status" value="1"/>
</dbReference>
<dbReference type="InterPro" id="IPR003661">
    <property type="entry name" value="HisK_dim/P_dom"/>
</dbReference>
<evidence type="ECO:0000313" key="9">
    <source>
        <dbReference type="Proteomes" id="UP000184050"/>
    </source>
</evidence>
<dbReference type="STRING" id="1168035.SAMN05444280_1453"/>
<dbReference type="InterPro" id="IPR003594">
    <property type="entry name" value="HATPase_dom"/>
</dbReference>
<evidence type="ECO:0000256" key="1">
    <source>
        <dbReference type="ARBA" id="ARBA00000085"/>
    </source>
</evidence>
<comment type="catalytic activity">
    <reaction evidence="1">
        <text>ATP + protein L-histidine = ADP + protein N-phospho-L-histidine.</text>
        <dbReference type="EC" id="2.7.13.3"/>
    </reaction>
</comment>
<reference evidence="8 9" key="1">
    <citation type="submission" date="2016-11" db="EMBL/GenBank/DDBJ databases">
        <authorList>
            <person name="Jaros S."/>
            <person name="Januszkiewicz K."/>
            <person name="Wedrychowicz H."/>
        </authorList>
    </citation>
    <scope>NUCLEOTIDE SEQUENCE [LARGE SCALE GENOMIC DNA]</scope>
    <source>
        <strain evidence="8 9">DSM 27063</strain>
    </source>
</reference>
<proteinExistence type="predicted"/>
<dbReference type="GO" id="GO:0006355">
    <property type="term" value="P:regulation of DNA-templated transcription"/>
    <property type="evidence" value="ECO:0007669"/>
    <property type="project" value="InterPro"/>
</dbReference>
<dbReference type="AlphaFoldDB" id="A0A1M6NQH0"/>
<evidence type="ECO:0000256" key="2">
    <source>
        <dbReference type="ARBA" id="ARBA00012438"/>
    </source>
</evidence>
<dbReference type="InterPro" id="IPR013767">
    <property type="entry name" value="PAS_fold"/>
</dbReference>
<dbReference type="SUPFAM" id="SSF55785">
    <property type="entry name" value="PYP-like sensor domain (PAS domain)"/>
    <property type="match status" value="1"/>
</dbReference>
<dbReference type="InterPro" id="IPR035965">
    <property type="entry name" value="PAS-like_dom_sf"/>
</dbReference>
<dbReference type="InterPro" id="IPR005467">
    <property type="entry name" value="His_kinase_dom"/>
</dbReference>
<dbReference type="Pfam" id="PF02518">
    <property type="entry name" value="HATPase_c"/>
    <property type="match status" value="1"/>
</dbReference>
<evidence type="ECO:0000256" key="4">
    <source>
        <dbReference type="ARBA" id="ARBA00022679"/>
    </source>
</evidence>
<dbReference type="Gene3D" id="1.10.287.130">
    <property type="match status" value="1"/>
</dbReference>
<evidence type="ECO:0000313" key="8">
    <source>
        <dbReference type="EMBL" id="SHJ97987.1"/>
    </source>
</evidence>
<organism evidence="8 9">
    <name type="scientific">Tangfeifania diversioriginum</name>
    <dbReference type="NCBI Taxonomy" id="1168035"/>
    <lineage>
        <taxon>Bacteria</taxon>
        <taxon>Pseudomonadati</taxon>
        <taxon>Bacteroidota</taxon>
        <taxon>Bacteroidia</taxon>
        <taxon>Marinilabiliales</taxon>
        <taxon>Prolixibacteraceae</taxon>
        <taxon>Tangfeifania</taxon>
    </lineage>
</organism>
<dbReference type="SMART" id="SM00387">
    <property type="entry name" value="HATPase_c"/>
    <property type="match status" value="1"/>
</dbReference>
<evidence type="ECO:0000256" key="5">
    <source>
        <dbReference type="ARBA" id="ARBA00022777"/>
    </source>
</evidence>
<dbReference type="Gene3D" id="3.30.565.10">
    <property type="entry name" value="Histidine kinase-like ATPase, C-terminal domain"/>
    <property type="match status" value="1"/>
</dbReference>
<keyword evidence="5" id="KW-0418">Kinase</keyword>
<keyword evidence="6" id="KW-0175">Coiled coil</keyword>
<protein>
    <recommendedName>
        <fullName evidence="2">histidine kinase</fullName>
        <ecNumber evidence="2">2.7.13.3</ecNumber>
    </recommendedName>
</protein>
<dbReference type="InterPro" id="IPR036890">
    <property type="entry name" value="HATPase_C_sf"/>
</dbReference>
<evidence type="ECO:0000259" key="7">
    <source>
        <dbReference type="PROSITE" id="PS50109"/>
    </source>
</evidence>
<dbReference type="SUPFAM" id="SSF47384">
    <property type="entry name" value="Homodimeric domain of signal transducing histidine kinase"/>
    <property type="match status" value="1"/>
</dbReference>
<dbReference type="InterPro" id="IPR052162">
    <property type="entry name" value="Sensor_kinase/Photoreceptor"/>
</dbReference>
<dbReference type="SMART" id="SM00388">
    <property type="entry name" value="HisKA"/>
    <property type="match status" value="1"/>
</dbReference>
<dbReference type="CDD" id="cd00082">
    <property type="entry name" value="HisKA"/>
    <property type="match status" value="1"/>
</dbReference>
<dbReference type="RefSeq" id="WP_073173641.1">
    <property type="nucleotide sequence ID" value="NZ_FQZE01000045.1"/>
</dbReference>
<dbReference type="PANTHER" id="PTHR43304">
    <property type="entry name" value="PHYTOCHROME-LIKE PROTEIN CPH1"/>
    <property type="match status" value="1"/>
</dbReference>
<dbReference type="Gene3D" id="3.30.450.20">
    <property type="entry name" value="PAS domain"/>
    <property type="match status" value="1"/>
</dbReference>
<dbReference type="PANTHER" id="PTHR43304:SF1">
    <property type="entry name" value="PAC DOMAIN-CONTAINING PROTEIN"/>
    <property type="match status" value="1"/>
</dbReference>
<dbReference type="InterPro" id="IPR004358">
    <property type="entry name" value="Sig_transdc_His_kin-like_C"/>
</dbReference>
<dbReference type="OrthoDB" id="1931120at2"/>
<feature type="coiled-coil region" evidence="6">
    <location>
        <begin position="14"/>
        <end position="80"/>
    </location>
</feature>